<organism evidence="2 3">
    <name type="scientific">Enterococcus hulanensis</name>
    <dbReference type="NCBI Taxonomy" id="2559929"/>
    <lineage>
        <taxon>Bacteria</taxon>
        <taxon>Bacillati</taxon>
        <taxon>Bacillota</taxon>
        <taxon>Bacilli</taxon>
        <taxon>Lactobacillales</taxon>
        <taxon>Enterococcaceae</taxon>
        <taxon>Enterococcus</taxon>
    </lineage>
</organism>
<dbReference type="InterPro" id="IPR013199">
    <property type="entry name" value="HTH_Mga_DNA-bd_dom"/>
</dbReference>
<evidence type="ECO:0000313" key="2">
    <source>
        <dbReference type="EMBL" id="MDT2600969.1"/>
    </source>
</evidence>
<evidence type="ECO:0000259" key="1">
    <source>
        <dbReference type="Pfam" id="PF08280"/>
    </source>
</evidence>
<protein>
    <submittedName>
        <fullName evidence="2">Helix-turn-helix domain-containing protein</fullName>
    </submittedName>
</protein>
<comment type="caution">
    <text evidence="2">The sequence shown here is derived from an EMBL/GenBank/DDBJ whole genome shotgun (WGS) entry which is preliminary data.</text>
</comment>
<keyword evidence="3" id="KW-1185">Reference proteome</keyword>
<name>A0ABU3F1F3_9ENTE</name>
<gene>
    <name evidence="2" type="ORF">P7D85_14375</name>
</gene>
<proteinExistence type="predicted"/>
<dbReference type="Proteomes" id="UP001252875">
    <property type="component" value="Unassembled WGS sequence"/>
</dbReference>
<dbReference type="EMBL" id="JARPYI010000008">
    <property type="protein sequence ID" value="MDT2600969.1"/>
    <property type="molecule type" value="Genomic_DNA"/>
</dbReference>
<feature type="domain" description="M protein trans-acting positive regulator (MGA) HTH" evidence="1">
    <location>
        <begin position="7"/>
        <end position="62"/>
    </location>
</feature>
<evidence type="ECO:0000313" key="3">
    <source>
        <dbReference type="Proteomes" id="UP001252875"/>
    </source>
</evidence>
<accession>A0ABU3F1F3</accession>
<sequence length="486" mass="57568">MIQDYIEKDILRRVKLVQFLFDLHTLNVIEVSRKLGVTSNTIKTDYKKIRITLSSFILTHNYTASEVTIIFKDNISRYELVKKIYADSKFLNVCARYIHGDYDYLSIVEEEFVSVTSAFSIKKQVERYFQEILGNNWSDLTHLDEIKYRFLILSVYMRSDCLSEKFNNQILKKAEFLSKKVLAKFFNKALERDFVFFKYAVYLALTRQKKNNLIISNSEEEFICSGIIFTHIQEVFEEAATLTDIPCLEKNELIFLCVIYRTLSYNPPSYVFLEADYKYQKERLLRNFKSIDILLDLIEKEFCLHLRGNILFELPFFNFIYYSIWKLNYFLFERSIYLSESQLSVKNRLVTVLDTWKVYCEGAAPDFTSQNIENFCSRISSIIIPEDTTNPIPLLIVAEDTYAHINYREKLKQWLSSETVSIDDRLYYKLEDIPSYLITRPHIIICDRSLWIKRESSGNGLLFSISSSTILEDIRHIVLTIYEKRW</sequence>
<reference evidence="2 3" key="1">
    <citation type="submission" date="2023-03" db="EMBL/GenBank/DDBJ databases">
        <authorList>
            <person name="Shen W."/>
            <person name="Cai J."/>
        </authorList>
    </citation>
    <scope>NUCLEOTIDE SEQUENCE [LARGE SCALE GENOMIC DNA]</scope>
    <source>
        <strain evidence="2 3">D6-4</strain>
    </source>
</reference>
<dbReference type="Pfam" id="PF08280">
    <property type="entry name" value="HTH_Mga"/>
    <property type="match status" value="1"/>
</dbReference>
<dbReference type="RefSeq" id="WP_311822942.1">
    <property type="nucleotide sequence ID" value="NZ_JARPYF010000008.1"/>
</dbReference>